<feature type="region of interest" description="Disordered" evidence="1">
    <location>
        <begin position="619"/>
        <end position="645"/>
    </location>
</feature>
<reference evidence="4 5" key="1">
    <citation type="submission" date="2023-02" db="EMBL/GenBank/DDBJ databases">
        <title>Novel Oscillospiraceae bacterial genomes.</title>
        <authorList>
            <person name="Srinivasan S."/>
            <person name="Austin M.N."/>
            <person name="Fiedler T.L."/>
            <person name="Strenk S.M."/>
            <person name="Agnew K.J."/>
            <person name="Nagana Gowda G.A."/>
            <person name="Raftery D."/>
            <person name="Beamer M.A."/>
            <person name="Achilles S.L."/>
            <person name="Wiesenfeld H.C."/>
            <person name="Fredricks D.N."/>
            <person name="Hillier S.L."/>
        </authorList>
    </citation>
    <scope>NUCLEOTIDE SEQUENCE [LARGE SCALE GENOMIC DNA]</scope>
    <source>
        <strain evidence="4 5">CHIC02 1186E3-8</strain>
    </source>
</reference>
<feature type="compositionally biased region" description="Basic and acidic residues" evidence="1">
    <location>
        <begin position="223"/>
        <end position="232"/>
    </location>
</feature>
<sequence>MKNTKKFISAATALALTCGLVACSYNRTNVSVSETEVTASEKAPAATSQIEPQVTQTVTPSKLKPEETGKKPLLRLPVAQAQSKSAPVQTELVPVNNEQEAANEDLPVSASNAGTNAGNTAGSENTADGAQMPRPADKQEEPAGVPDTDNSAPQDTQDSADTANDHDRQNPTGNSEPEVDPKQHDPESTPNPADTPEQGPATPGHKQAENTPTDTPNEQQTVKPEEQKKQEIQALAKEAKAADLNYLADFISKSQHSSIAALKNLLDLAKQAKKAQGTAKPPQKPNDSSNPTGTGAQPGTQKQTPAVIPEQPQPTEENLEELKALLTAHKAKLDAAVKADLTQGFNEFLQYVISDNSFSAQQKKDAERALNVLQGRADKEIVRQNMPPAKPSWYDERVKLGTEDPNKGDDMRNLKASVSYMKTLNNYRQSRKLNSLNVSLTNVATAVINSFYSDENIAHSKYYNVYENLAWNPKVQVAADYSGDPAAVKEEQLKDFYEQWISNEKKVYDAAVAAGKTKEEMNKEAAQDNQKQVGHYLNFIEPSIHSMGFTLAHNAKNAYGTTGVWNAGFAASDMTVQDYENAISRFAIAKMTENKRASAQKEYDTYIATLAKIEKIEQKAQKVEGKQKTPSSPVVNPATGTEKSN</sequence>
<protein>
    <submittedName>
        <fullName evidence="4">CAP domain-containing protein</fullName>
    </submittedName>
</protein>
<feature type="region of interest" description="Disordered" evidence="1">
    <location>
        <begin position="40"/>
        <end position="74"/>
    </location>
</feature>
<organism evidence="4 5">
    <name type="scientific">Amygdalobacter indicium</name>
    <dbReference type="NCBI Taxonomy" id="3029272"/>
    <lineage>
        <taxon>Bacteria</taxon>
        <taxon>Bacillati</taxon>
        <taxon>Bacillota</taxon>
        <taxon>Clostridia</taxon>
        <taxon>Eubacteriales</taxon>
        <taxon>Oscillospiraceae</taxon>
        <taxon>Amygdalobacter</taxon>
    </lineage>
</organism>
<evidence type="ECO:0000313" key="5">
    <source>
        <dbReference type="Proteomes" id="UP001220478"/>
    </source>
</evidence>
<name>A0ABY8C916_9FIRM</name>
<proteinExistence type="predicted"/>
<dbReference type="Proteomes" id="UP001220478">
    <property type="component" value="Chromosome"/>
</dbReference>
<feature type="compositionally biased region" description="Polar residues" evidence="1">
    <location>
        <begin position="209"/>
        <end position="222"/>
    </location>
</feature>
<accession>A0ABY8C916</accession>
<dbReference type="PROSITE" id="PS51257">
    <property type="entry name" value="PROKAR_LIPOPROTEIN"/>
    <property type="match status" value="1"/>
</dbReference>
<keyword evidence="5" id="KW-1185">Reference proteome</keyword>
<feature type="region of interest" description="Disordered" evidence="1">
    <location>
        <begin position="101"/>
        <end position="232"/>
    </location>
</feature>
<gene>
    <name evidence="4" type="ORF">PYS61_01650</name>
</gene>
<evidence type="ECO:0000259" key="3">
    <source>
        <dbReference type="Pfam" id="PF00188"/>
    </source>
</evidence>
<dbReference type="RefSeq" id="WP_315571958.1">
    <property type="nucleotide sequence ID" value="NZ_CP118868.1"/>
</dbReference>
<feature type="compositionally biased region" description="Polar residues" evidence="1">
    <location>
        <begin position="148"/>
        <end position="162"/>
    </location>
</feature>
<feature type="compositionally biased region" description="Polar residues" evidence="1">
    <location>
        <begin position="628"/>
        <end position="645"/>
    </location>
</feature>
<dbReference type="EMBL" id="CP118868">
    <property type="protein sequence ID" value="WEG35897.1"/>
    <property type="molecule type" value="Genomic_DNA"/>
</dbReference>
<dbReference type="InterPro" id="IPR014044">
    <property type="entry name" value="CAP_dom"/>
</dbReference>
<keyword evidence="2" id="KW-0732">Signal</keyword>
<feature type="domain" description="SCP" evidence="3">
    <location>
        <begin position="423"/>
        <end position="559"/>
    </location>
</feature>
<feature type="region of interest" description="Disordered" evidence="1">
    <location>
        <begin position="273"/>
        <end position="314"/>
    </location>
</feature>
<evidence type="ECO:0000256" key="1">
    <source>
        <dbReference type="SAM" id="MobiDB-lite"/>
    </source>
</evidence>
<feature type="compositionally biased region" description="Polar residues" evidence="1">
    <location>
        <begin position="46"/>
        <end position="60"/>
    </location>
</feature>
<feature type="chain" id="PRO_5045387236" evidence="2">
    <location>
        <begin position="23"/>
        <end position="645"/>
    </location>
</feature>
<feature type="compositionally biased region" description="Low complexity" evidence="1">
    <location>
        <begin position="109"/>
        <end position="127"/>
    </location>
</feature>
<evidence type="ECO:0000313" key="4">
    <source>
        <dbReference type="EMBL" id="WEG35897.1"/>
    </source>
</evidence>
<feature type="compositionally biased region" description="Polar residues" evidence="1">
    <location>
        <begin position="286"/>
        <end position="304"/>
    </location>
</feature>
<evidence type="ECO:0000256" key="2">
    <source>
        <dbReference type="SAM" id="SignalP"/>
    </source>
</evidence>
<feature type="signal peptide" evidence="2">
    <location>
        <begin position="1"/>
        <end position="22"/>
    </location>
</feature>
<dbReference type="Pfam" id="PF00188">
    <property type="entry name" value="CAP"/>
    <property type="match status" value="1"/>
</dbReference>